<dbReference type="HOGENOM" id="CLU_188876_1_0_9"/>
<organism evidence="1 2">
    <name type="scientific">Ethanoligenens harbinense (strain DSM 18485 / JCM 12961 / CGMCC 1.5033 / YUAN-3)</name>
    <dbReference type="NCBI Taxonomy" id="663278"/>
    <lineage>
        <taxon>Bacteria</taxon>
        <taxon>Bacillati</taxon>
        <taxon>Bacillota</taxon>
        <taxon>Clostridia</taxon>
        <taxon>Eubacteriales</taxon>
        <taxon>Oscillospiraceae</taxon>
        <taxon>Ethanoligenens</taxon>
    </lineage>
</organism>
<reference evidence="1 2" key="1">
    <citation type="submission" date="2010-12" db="EMBL/GenBank/DDBJ databases">
        <title>Complete sequence of Ethanoligenens harbinense YUAN-3.</title>
        <authorList>
            <person name="Lucas S."/>
            <person name="Copeland A."/>
            <person name="Lapidus A."/>
            <person name="Cheng J.-F."/>
            <person name="Bruce D."/>
            <person name="Goodwin L."/>
            <person name="Pitluck S."/>
            <person name="Chertkov O."/>
            <person name="Misra M."/>
            <person name="Detter J.C."/>
            <person name="Han C."/>
            <person name="Tapia R."/>
            <person name="Land M."/>
            <person name="Hauser L."/>
            <person name="Jeffries C."/>
            <person name="Kyrpides N."/>
            <person name="Ivanova N."/>
            <person name="Mikhailova N."/>
            <person name="Wang A."/>
            <person name="Mouttaki H."/>
            <person name="He Z."/>
            <person name="Zhou J."/>
            <person name="Hemme C.L."/>
            <person name="Woyke T."/>
        </authorList>
    </citation>
    <scope>NUCLEOTIDE SEQUENCE [LARGE SCALE GENOMIC DNA]</scope>
    <source>
        <strain evidence="2">DSM 18485 / JCM 12961 / CGMCC 1.5033 / YUAN-3</strain>
    </source>
</reference>
<dbReference type="AlphaFoldDB" id="E6U4U2"/>
<sequence length="73" mass="8389">MNSYSHLTNAMLQRGVQLKDIASVLQASDTTVYKKIHAETSFTFEEAKKIQSELFPDLSLTYLFEIQEKISPY</sequence>
<evidence type="ECO:0000313" key="1">
    <source>
        <dbReference type="EMBL" id="ADU27827.1"/>
    </source>
</evidence>
<proteinExistence type="predicted"/>
<name>E6U4U2_ETHHY</name>
<dbReference type="KEGG" id="eha:Ethha_2315"/>
<protein>
    <submittedName>
        <fullName evidence="1">XRE family plasmid maintenance system antidote protein</fullName>
    </submittedName>
</protein>
<keyword evidence="2" id="KW-1185">Reference proteome</keyword>
<gene>
    <name evidence="1" type="ordered locus">Ethha_2315</name>
</gene>
<dbReference type="STRING" id="663278.Ethha_2315"/>
<accession>E6U4U2</accession>
<evidence type="ECO:0000313" key="2">
    <source>
        <dbReference type="Proteomes" id="UP000001551"/>
    </source>
</evidence>
<dbReference type="RefSeq" id="WP_013486175.1">
    <property type="nucleotide sequence ID" value="NC_014828.1"/>
</dbReference>
<dbReference type="EMBL" id="CP002400">
    <property type="protein sequence ID" value="ADU27827.1"/>
    <property type="molecule type" value="Genomic_DNA"/>
</dbReference>
<dbReference type="Proteomes" id="UP000001551">
    <property type="component" value="Chromosome"/>
</dbReference>